<reference evidence="1" key="1">
    <citation type="submission" date="2020-04" db="EMBL/GenBank/DDBJ databases">
        <authorList>
            <person name="Alioto T."/>
            <person name="Alioto T."/>
            <person name="Gomez Garrido J."/>
        </authorList>
    </citation>
    <scope>NUCLEOTIDE SEQUENCE</scope>
    <source>
        <strain evidence="1">A484AB</strain>
    </source>
</reference>
<accession>A0A7D9EA82</accession>
<dbReference type="PROSITE" id="PS50994">
    <property type="entry name" value="INTEGRASE"/>
    <property type="match status" value="1"/>
</dbReference>
<dbReference type="GO" id="GO:0015074">
    <property type="term" value="P:DNA integration"/>
    <property type="evidence" value="ECO:0007669"/>
    <property type="project" value="InterPro"/>
</dbReference>
<keyword evidence="2" id="KW-1185">Reference proteome</keyword>
<dbReference type="Proteomes" id="UP001152795">
    <property type="component" value="Unassembled WGS sequence"/>
</dbReference>
<dbReference type="InterPro" id="IPR036397">
    <property type="entry name" value="RNaseH_sf"/>
</dbReference>
<dbReference type="PANTHER" id="PTHR37984:SF11">
    <property type="entry name" value="INTEGRASE CATALYTIC DOMAIN-CONTAINING PROTEIN"/>
    <property type="match status" value="1"/>
</dbReference>
<dbReference type="OrthoDB" id="7974547at2759"/>
<dbReference type="PANTHER" id="PTHR37984">
    <property type="entry name" value="PROTEIN CBG26694"/>
    <property type="match status" value="1"/>
</dbReference>
<proteinExistence type="predicted"/>
<protein>
    <submittedName>
        <fullName evidence="1">PREDICTED: uncharacterized protein K02A2.6-like</fullName>
    </submittedName>
</protein>
<name>A0A7D9EA82_PARCT</name>
<dbReference type="AlphaFoldDB" id="A0A7D9EA82"/>
<dbReference type="GO" id="GO:0003676">
    <property type="term" value="F:nucleic acid binding"/>
    <property type="evidence" value="ECO:0007669"/>
    <property type="project" value="InterPro"/>
</dbReference>
<gene>
    <name evidence="1" type="ORF">PACLA_8A067516</name>
</gene>
<dbReference type="Gene3D" id="3.30.420.10">
    <property type="entry name" value="Ribonuclease H-like superfamily/Ribonuclease H"/>
    <property type="match status" value="1"/>
</dbReference>
<dbReference type="EMBL" id="CACRXK020005233">
    <property type="protein sequence ID" value="CAB4005552.1"/>
    <property type="molecule type" value="Genomic_DNA"/>
</dbReference>
<dbReference type="InterPro" id="IPR012337">
    <property type="entry name" value="RNaseH-like_sf"/>
</dbReference>
<dbReference type="InterPro" id="IPR001584">
    <property type="entry name" value="Integrase_cat-core"/>
</dbReference>
<sequence length="216" mass="24715">MVAFQSKEVKDYLTTQGIHHHRVTPLRSQANGKVEGFMKPMGKAIRAAWAEGRDWQRELFAFFMNYRTTPHLSTGVAPAEMLYKRVFRSTVPSFSQEAPWHTAAKRVLKLKAKSKQYVDARRRTRKSTIKEGHTVLVKQKKKNKVTAQSGDHVNTRNVSHFKKFSGAYRETVPNPQSEDDVTIAATQAGQDNDQDIIENRYPLRAKRGVPPDFYGR</sequence>
<dbReference type="SUPFAM" id="SSF53098">
    <property type="entry name" value="Ribonuclease H-like"/>
    <property type="match status" value="1"/>
</dbReference>
<evidence type="ECO:0000313" key="1">
    <source>
        <dbReference type="EMBL" id="CAB4005552.1"/>
    </source>
</evidence>
<evidence type="ECO:0000313" key="2">
    <source>
        <dbReference type="Proteomes" id="UP001152795"/>
    </source>
</evidence>
<organism evidence="1 2">
    <name type="scientific">Paramuricea clavata</name>
    <name type="common">Red gorgonian</name>
    <name type="synonym">Violescent sea-whip</name>
    <dbReference type="NCBI Taxonomy" id="317549"/>
    <lineage>
        <taxon>Eukaryota</taxon>
        <taxon>Metazoa</taxon>
        <taxon>Cnidaria</taxon>
        <taxon>Anthozoa</taxon>
        <taxon>Octocorallia</taxon>
        <taxon>Malacalcyonacea</taxon>
        <taxon>Plexauridae</taxon>
        <taxon>Paramuricea</taxon>
    </lineage>
</organism>
<comment type="caution">
    <text evidence="1">The sequence shown here is derived from an EMBL/GenBank/DDBJ whole genome shotgun (WGS) entry which is preliminary data.</text>
</comment>
<dbReference type="InterPro" id="IPR050951">
    <property type="entry name" value="Retrovirus_Pol_polyprotein"/>
</dbReference>